<accession>A0A3E4Q6K8</accession>
<dbReference type="RefSeq" id="WP_117654542.1">
    <property type="nucleotide sequence ID" value="NZ_CABOGP010000230.1"/>
</dbReference>
<dbReference type="AlphaFoldDB" id="A0A3E4Q6K8"/>
<feature type="non-terminal residue" evidence="1">
    <location>
        <position position="267"/>
    </location>
</feature>
<dbReference type="InterPro" id="IPR007438">
    <property type="entry name" value="DUF488"/>
</dbReference>
<dbReference type="EMBL" id="QSRD01000230">
    <property type="protein sequence ID" value="RGK88002.1"/>
    <property type="molecule type" value="Genomic_DNA"/>
</dbReference>
<dbReference type="PANTHER" id="PTHR39337">
    <property type="entry name" value="BLR5642 PROTEIN"/>
    <property type="match status" value="1"/>
</dbReference>
<sequence length="267" mass="31437">MQVLYYRRKIILALLEALGKDVSAKSLQKYLFLFTRRQVGEKAFDFVPYKYGCFSFQANQDLVVLSKQGYLDIEKTERKDSLYHSLHETHFIRDLDLFDTQAIREVCKLYGNMSQNELIAYTYRTNPFTAINSTIAQYLLTQEEMDKVRKYRERYKFTSSVLMTIGYEGFTLEKYLKQLICNDIRVLCDVRKNAFSMKYGFSKGILQKACEGVGIKYIHVPALGIESENRKALNTQEDYDRLFEEYEQTSLKQNWDALLYVRSVLDE</sequence>
<gene>
    <name evidence="1" type="ORF">DXC89_12185</name>
</gene>
<reference evidence="1 2" key="1">
    <citation type="submission" date="2018-08" db="EMBL/GenBank/DDBJ databases">
        <title>A genome reference for cultivated species of the human gut microbiota.</title>
        <authorList>
            <person name="Zou Y."/>
            <person name="Xue W."/>
            <person name="Luo G."/>
        </authorList>
    </citation>
    <scope>NUCLEOTIDE SEQUENCE [LARGE SCALE GENOMIC DNA]</scope>
    <source>
        <strain evidence="1 2">TF09-12</strain>
    </source>
</reference>
<evidence type="ECO:0000313" key="2">
    <source>
        <dbReference type="Proteomes" id="UP000260835"/>
    </source>
</evidence>
<dbReference type="Pfam" id="PF04343">
    <property type="entry name" value="DUF488"/>
    <property type="match status" value="1"/>
</dbReference>
<dbReference type="PANTHER" id="PTHR39337:SF1">
    <property type="entry name" value="BLR5642 PROTEIN"/>
    <property type="match status" value="1"/>
</dbReference>
<organism evidence="1 2">
    <name type="scientific">Prevotella disiens</name>
    <dbReference type="NCBI Taxonomy" id="28130"/>
    <lineage>
        <taxon>Bacteria</taxon>
        <taxon>Pseudomonadati</taxon>
        <taxon>Bacteroidota</taxon>
        <taxon>Bacteroidia</taxon>
        <taxon>Bacteroidales</taxon>
        <taxon>Prevotellaceae</taxon>
        <taxon>Prevotella</taxon>
    </lineage>
</organism>
<dbReference type="Proteomes" id="UP000260835">
    <property type="component" value="Unassembled WGS sequence"/>
</dbReference>
<comment type="caution">
    <text evidence="1">The sequence shown here is derived from an EMBL/GenBank/DDBJ whole genome shotgun (WGS) entry which is preliminary data.</text>
</comment>
<proteinExistence type="predicted"/>
<evidence type="ECO:0000313" key="1">
    <source>
        <dbReference type="EMBL" id="RGK88002.1"/>
    </source>
</evidence>
<protein>
    <submittedName>
        <fullName evidence="1">DUF488 family protein</fullName>
    </submittedName>
</protein>
<name>A0A3E4Q6K8_9BACT</name>